<dbReference type="AlphaFoldDB" id="A0A8H6DCN3"/>
<proteinExistence type="predicted"/>
<name>A0A8H6DCN3_9HYPO</name>
<accession>A0A8H6DCN3</accession>
<organism evidence="1 2">
    <name type="scientific">Fusarium mundagurra</name>
    <dbReference type="NCBI Taxonomy" id="1567541"/>
    <lineage>
        <taxon>Eukaryota</taxon>
        <taxon>Fungi</taxon>
        <taxon>Dikarya</taxon>
        <taxon>Ascomycota</taxon>
        <taxon>Pezizomycotina</taxon>
        <taxon>Sordariomycetes</taxon>
        <taxon>Hypocreomycetidae</taxon>
        <taxon>Hypocreales</taxon>
        <taxon>Nectriaceae</taxon>
        <taxon>Fusarium</taxon>
        <taxon>Fusarium fujikuroi species complex</taxon>
    </lineage>
</organism>
<evidence type="ECO:0000313" key="2">
    <source>
        <dbReference type="Proteomes" id="UP000544331"/>
    </source>
</evidence>
<dbReference type="Proteomes" id="UP000544331">
    <property type="component" value="Unassembled WGS sequence"/>
</dbReference>
<gene>
    <name evidence="1" type="ORF">FMUND_9554</name>
</gene>
<dbReference type="EMBL" id="JAAOAN010000336">
    <property type="protein sequence ID" value="KAF5710352.1"/>
    <property type="molecule type" value="Genomic_DNA"/>
</dbReference>
<evidence type="ECO:0000313" key="1">
    <source>
        <dbReference type="EMBL" id="KAF5710352.1"/>
    </source>
</evidence>
<dbReference type="OrthoDB" id="2987506at2759"/>
<protein>
    <submittedName>
        <fullName evidence="1">Uncharacterized protein</fullName>
    </submittedName>
</protein>
<comment type="caution">
    <text evidence="1">The sequence shown here is derived from an EMBL/GenBank/DDBJ whole genome shotgun (WGS) entry which is preliminary data.</text>
</comment>
<keyword evidence="2" id="KW-1185">Reference proteome</keyword>
<reference evidence="1 2" key="1">
    <citation type="submission" date="2020-05" db="EMBL/GenBank/DDBJ databases">
        <title>Identification and distribution of gene clusters putatively required for synthesis of sphingolipid metabolism inhibitors in phylogenetically diverse species of the filamentous fungus Fusarium.</title>
        <authorList>
            <person name="Kim H.-S."/>
            <person name="Busman M."/>
            <person name="Brown D.W."/>
            <person name="Divon H."/>
            <person name="Uhlig S."/>
            <person name="Proctor R.H."/>
        </authorList>
    </citation>
    <scope>NUCLEOTIDE SEQUENCE [LARGE SCALE GENOMIC DNA]</scope>
    <source>
        <strain evidence="1 2">NRRL 66235</strain>
    </source>
</reference>
<sequence>MSNYSLTVTVPVQSFQQLAHQGYKLCFACGVEREGFKVIAATSYVAPYISFAWSDDYGIAATGSDFTEGAKVQAYTPVDSIRLGQTYTLSSDFQGSVKNGGSQGAIQFNNQADRASPILYRNMGSSKVPFYVGSQDSSQVIQPNHKVAVWFQTHAGDGMMISRIDAPNIEIDMSGRTNATAVYNEDSTWSLQ</sequence>